<evidence type="ECO:0000313" key="2">
    <source>
        <dbReference type="EMBL" id="RAN92678.1"/>
    </source>
</evidence>
<keyword evidence="1" id="KW-0732">Signal</keyword>
<name>A0ABX9CAF8_9ACTN</name>
<keyword evidence="3" id="KW-1185">Reference proteome</keyword>
<dbReference type="RefSeq" id="WP_181541200.1">
    <property type="nucleotide sequence ID" value="NZ_PXXW01000055.1"/>
</dbReference>
<comment type="caution">
    <text evidence="2">The sequence shown here is derived from an EMBL/GenBank/DDBJ whole genome shotgun (WGS) entry which is preliminary data.</text>
</comment>
<dbReference type="Proteomes" id="UP000249334">
    <property type="component" value="Unassembled WGS sequence"/>
</dbReference>
<feature type="signal peptide" evidence="1">
    <location>
        <begin position="1"/>
        <end position="21"/>
    </location>
</feature>
<gene>
    <name evidence="2" type="ORF">GAR05_06170</name>
</gene>
<reference evidence="2 3" key="1">
    <citation type="submission" date="2018-03" db="EMBL/GenBank/DDBJ databases">
        <title>Genomic framework for the identification of Micromonospora saelicesensis and Micromonospora noduli.</title>
        <authorList>
            <person name="Riesco R."/>
            <person name="Trujillo M.E."/>
        </authorList>
    </citation>
    <scope>NUCLEOTIDE SEQUENCE [LARGE SCALE GENOMIC DNA]</scope>
    <source>
        <strain evidence="2 3">GAR05</strain>
    </source>
</reference>
<evidence type="ECO:0000313" key="3">
    <source>
        <dbReference type="Proteomes" id="UP000249334"/>
    </source>
</evidence>
<feature type="chain" id="PRO_5046091878" evidence="1">
    <location>
        <begin position="22"/>
        <end position="49"/>
    </location>
</feature>
<protein>
    <submittedName>
        <fullName evidence="2">Uncharacterized protein</fullName>
    </submittedName>
</protein>
<evidence type="ECO:0000256" key="1">
    <source>
        <dbReference type="SAM" id="SignalP"/>
    </source>
</evidence>
<organism evidence="2 3">
    <name type="scientific">Micromonospora saelicesensis</name>
    <dbReference type="NCBI Taxonomy" id="285676"/>
    <lineage>
        <taxon>Bacteria</taxon>
        <taxon>Bacillati</taxon>
        <taxon>Actinomycetota</taxon>
        <taxon>Actinomycetes</taxon>
        <taxon>Micromonosporales</taxon>
        <taxon>Micromonosporaceae</taxon>
        <taxon>Micromonospora</taxon>
    </lineage>
</organism>
<proteinExistence type="predicted"/>
<sequence length="49" mass="5056">MAVPRWISRTLLIGAAFMAFAVGYNHTTQPCDIGAAGMCVTTAQAGGAR</sequence>
<accession>A0ABX9CAF8</accession>
<dbReference type="EMBL" id="PXXW01000055">
    <property type="protein sequence ID" value="RAN92678.1"/>
    <property type="molecule type" value="Genomic_DNA"/>
</dbReference>